<evidence type="ECO:0000256" key="2">
    <source>
        <dbReference type="ARBA" id="ARBA00022692"/>
    </source>
</evidence>
<feature type="compositionally biased region" description="Low complexity" evidence="6">
    <location>
        <begin position="167"/>
        <end position="180"/>
    </location>
</feature>
<accession>A0A1L9V6J4</accession>
<feature type="transmembrane region" description="Helical" evidence="7">
    <location>
        <begin position="78"/>
        <end position="100"/>
    </location>
</feature>
<feature type="domain" description="Rhodopsin" evidence="8">
    <location>
        <begin position="41"/>
        <end position="137"/>
    </location>
</feature>
<evidence type="ECO:0000256" key="7">
    <source>
        <dbReference type="SAM" id="Phobius"/>
    </source>
</evidence>
<evidence type="ECO:0000313" key="9">
    <source>
        <dbReference type="EMBL" id="OJJ79511.1"/>
    </source>
</evidence>
<protein>
    <recommendedName>
        <fullName evidence="8">Rhodopsin domain-containing protein</fullName>
    </recommendedName>
</protein>
<feature type="transmembrane region" description="Helical" evidence="7">
    <location>
        <begin position="47"/>
        <end position="72"/>
    </location>
</feature>
<evidence type="ECO:0000256" key="5">
    <source>
        <dbReference type="ARBA" id="ARBA00038359"/>
    </source>
</evidence>
<dbReference type="Pfam" id="PF20684">
    <property type="entry name" value="Fung_rhodopsin"/>
    <property type="match status" value="1"/>
</dbReference>
<keyword evidence="10" id="KW-1185">Reference proteome</keyword>
<feature type="transmembrane region" description="Helical" evidence="7">
    <location>
        <begin position="6"/>
        <end position="26"/>
    </location>
</feature>
<organism evidence="9 10">
    <name type="scientific">Aspergillus glaucus CBS 516.65</name>
    <dbReference type="NCBI Taxonomy" id="1160497"/>
    <lineage>
        <taxon>Eukaryota</taxon>
        <taxon>Fungi</taxon>
        <taxon>Dikarya</taxon>
        <taxon>Ascomycota</taxon>
        <taxon>Pezizomycotina</taxon>
        <taxon>Eurotiomycetes</taxon>
        <taxon>Eurotiomycetidae</taxon>
        <taxon>Eurotiales</taxon>
        <taxon>Aspergillaceae</taxon>
        <taxon>Aspergillus</taxon>
        <taxon>Aspergillus subgen. Aspergillus</taxon>
    </lineage>
</organism>
<keyword evidence="3 7" id="KW-1133">Transmembrane helix</keyword>
<evidence type="ECO:0000256" key="3">
    <source>
        <dbReference type="ARBA" id="ARBA00022989"/>
    </source>
</evidence>
<dbReference type="GO" id="GO:0016020">
    <property type="term" value="C:membrane"/>
    <property type="evidence" value="ECO:0007669"/>
    <property type="project" value="UniProtKB-SubCell"/>
</dbReference>
<sequence length="198" mass="22167">MAYILAVWVFEGVLVFLYTRLTMGLWQHRLSLMVKPYAGDNCTIRPLNYIVIEVLSIITDLAVMCVPIPLIVVARIPIIQKMILVALFCSSIFIMICAALRAHYSITDINTLVTTLGWASHECFVSLFIVCAPDIMPSFGGSARTYPAMSTRTRNPEARCSHPRIATTSTLSSPPMSESPSMRILNLKRRRKKGNLFI</sequence>
<dbReference type="EMBL" id="KV878917">
    <property type="protein sequence ID" value="OJJ79511.1"/>
    <property type="molecule type" value="Genomic_DNA"/>
</dbReference>
<dbReference type="InterPro" id="IPR049326">
    <property type="entry name" value="Rhodopsin_dom_fungi"/>
</dbReference>
<proteinExistence type="inferred from homology"/>
<comment type="subcellular location">
    <subcellularLocation>
        <location evidence="1">Membrane</location>
        <topology evidence="1">Multi-pass membrane protein</topology>
    </subcellularLocation>
</comment>
<evidence type="ECO:0000256" key="1">
    <source>
        <dbReference type="ARBA" id="ARBA00004141"/>
    </source>
</evidence>
<feature type="region of interest" description="Disordered" evidence="6">
    <location>
        <begin position="153"/>
        <end position="180"/>
    </location>
</feature>
<reference evidence="10" key="1">
    <citation type="journal article" date="2017" name="Genome Biol.">
        <title>Comparative genomics reveals high biological diversity and specific adaptations in the industrially and medically important fungal genus Aspergillus.</title>
        <authorList>
            <person name="de Vries R.P."/>
            <person name="Riley R."/>
            <person name="Wiebenga A."/>
            <person name="Aguilar-Osorio G."/>
            <person name="Amillis S."/>
            <person name="Uchima C.A."/>
            <person name="Anderluh G."/>
            <person name="Asadollahi M."/>
            <person name="Askin M."/>
            <person name="Barry K."/>
            <person name="Battaglia E."/>
            <person name="Bayram O."/>
            <person name="Benocci T."/>
            <person name="Braus-Stromeyer S.A."/>
            <person name="Caldana C."/>
            <person name="Canovas D."/>
            <person name="Cerqueira G.C."/>
            <person name="Chen F."/>
            <person name="Chen W."/>
            <person name="Choi C."/>
            <person name="Clum A."/>
            <person name="Dos Santos R.A."/>
            <person name="Damasio A.R."/>
            <person name="Diallinas G."/>
            <person name="Emri T."/>
            <person name="Fekete E."/>
            <person name="Flipphi M."/>
            <person name="Freyberg S."/>
            <person name="Gallo A."/>
            <person name="Gournas C."/>
            <person name="Habgood R."/>
            <person name="Hainaut M."/>
            <person name="Harispe M.L."/>
            <person name="Henrissat B."/>
            <person name="Hilden K.S."/>
            <person name="Hope R."/>
            <person name="Hossain A."/>
            <person name="Karabika E."/>
            <person name="Karaffa L."/>
            <person name="Karanyi Z."/>
            <person name="Krasevec N."/>
            <person name="Kuo A."/>
            <person name="Kusch H."/>
            <person name="LaButti K."/>
            <person name="Lagendijk E.L."/>
            <person name="Lapidus A."/>
            <person name="Levasseur A."/>
            <person name="Lindquist E."/>
            <person name="Lipzen A."/>
            <person name="Logrieco A.F."/>
            <person name="MacCabe A."/>
            <person name="Maekelae M.R."/>
            <person name="Malavazi I."/>
            <person name="Melin P."/>
            <person name="Meyer V."/>
            <person name="Mielnichuk N."/>
            <person name="Miskei M."/>
            <person name="Molnar A.P."/>
            <person name="Mule G."/>
            <person name="Ngan C.Y."/>
            <person name="Orejas M."/>
            <person name="Orosz E."/>
            <person name="Ouedraogo J.P."/>
            <person name="Overkamp K.M."/>
            <person name="Park H.-S."/>
            <person name="Perrone G."/>
            <person name="Piumi F."/>
            <person name="Punt P.J."/>
            <person name="Ram A.F."/>
            <person name="Ramon A."/>
            <person name="Rauscher S."/>
            <person name="Record E."/>
            <person name="Riano-Pachon D.M."/>
            <person name="Robert V."/>
            <person name="Roehrig J."/>
            <person name="Ruller R."/>
            <person name="Salamov A."/>
            <person name="Salih N.S."/>
            <person name="Samson R.A."/>
            <person name="Sandor E."/>
            <person name="Sanguinetti M."/>
            <person name="Schuetze T."/>
            <person name="Sepcic K."/>
            <person name="Shelest E."/>
            <person name="Sherlock G."/>
            <person name="Sophianopoulou V."/>
            <person name="Squina F.M."/>
            <person name="Sun H."/>
            <person name="Susca A."/>
            <person name="Todd R.B."/>
            <person name="Tsang A."/>
            <person name="Unkles S.E."/>
            <person name="van de Wiele N."/>
            <person name="van Rossen-Uffink D."/>
            <person name="Oliveira J.V."/>
            <person name="Vesth T.C."/>
            <person name="Visser J."/>
            <person name="Yu J.-H."/>
            <person name="Zhou M."/>
            <person name="Andersen M.R."/>
            <person name="Archer D.B."/>
            <person name="Baker S.E."/>
            <person name="Benoit I."/>
            <person name="Brakhage A.A."/>
            <person name="Braus G.H."/>
            <person name="Fischer R."/>
            <person name="Frisvad J.C."/>
            <person name="Goldman G.H."/>
            <person name="Houbraken J."/>
            <person name="Oakley B."/>
            <person name="Pocsi I."/>
            <person name="Scazzocchio C."/>
            <person name="Seiboth B."/>
            <person name="vanKuyk P.A."/>
            <person name="Wortman J."/>
            <person name="Dyer P.S."/>
            <person name="Grigoriev I.V."/>
        </authorList>
    </citation>
    <scope>NUCLEOTIDE SEQUENCE [LARGE SCALE GENOMIC DNA]</scope>
    <source>
        <strain evidence="10">CBS 516.65</strain>
    </source>
</reference>
<dbReference type="GeneID" id="34455718"/>
<evidence type="ECO:0000313" key="10">
    <source>
        <dbReference type="Proteomes" id="UP000184300"/>
    </source>
</evidence>
<keyword evidence="4 7" id="KW-0472">Membrane</keyword>
<dbReference type="VEuPathDB" id="FungiDB:ASPGLDRAFT_1040188"/>
<evidence type="ECO:0000256" key="6">
    <source>
        <dbReference type="SAM" id="MobiDB-lite"/>
    </source>
</evidence>
<comment type="similarity">
    <text evidence="5">Belongs to the SAT4 family.</text>
</comment>
<dbReference type="Proteomes" id="UP000184300">
    <property type="component" value="Unassembled WGS sequence"/>
</dbReference>
<dbReference type="PANTHER" id="PTHR33048:SF152">
    <property type="entry name" value="INTEGRAL MEMBRANE PROTEIN"/>
    <property type="match status" value="1"/>
</dbReference>
<evidence type="ECO:0000256" key="4">
    <source>
        <dbReference type="ARBA" id="ARBA00023136"/>
    </source>
</evidence>
<dbReference type="OrthoDB" id="5398233at2759"/>
<gene>
    <name evidence="9" type="ORF">ASPGLDRAFT_1040188</name>
</gene>
<keyword evidence="2 7" id="KW-0812">Transmembrane</keyword>
<dbReference type="RefSeq" id="XP_022396209.1">
    <property type="nucleotide sequence ID" value="XM_022539457.1"/>
</dbReference>
<name>A0A1L9V6J4_ASPGL</name>
<dbReference type="InterPro" id="IPR052337">
    <property type="entry name" value="SAT4-like"/>
</dbReference>
<dbReference type="AlphaFoldDB" id="A0A1L9V6J4"/>
<dbReference type="PANTHER" id="PTHR33048">
    <property type="entry name" value="PTH11-LIKE INTEGRAL MEMBRANE PROTEIN (AFU_ORTHOLOGUE AFUA_5G11245)"/>
    <property type="match status" value="1"/>
</dbReference>
<evidence type="ECO:0000259" key="8">
    <source>
        <dbReference type="Pfam" id="PF20684"/>
    </source>
</evidence>